<dbReference type="AlphaFoldDB" id="A0A382K6X6"/>
<gene>
    <name evidence="1" type="ORF">METZ01_LOCUS272127</name>
</gene>
<protein>
    <submittedName>
        <fullName evidence="1">Uncharacterized protein</fullName>
    </submittedName>
</protein>
<sequence>MLDALGHDAAFSGIQRRDSIPKVQVQTPRHHQEKLVFLDVRVPDQLPFALGELDVLAIQLANQLWGPVLVEPW</sequence>
<proteinExistence type="predicted"/>
<reference evidence="1" key="1">
    <citation type="submission" date="2018-05" db="EMBL/GenBank/DDBJ databases">
        <authorList>
            <person name="Lanie J.A."/>
            <person name="Ng W.-L."/>
            <person name="Kazmierczak K.M."/>
            <person name="Andrzejewski T.M."/>
            <person name="Davidsen T.M."/>
            <person name="Wayne K.J."/>
            <person name="Tettelin H."/>
            <person name="Glass J.I."/>
            <person name="Rusch D."/>
            <person name="Podicherti R."/>
            <person name="Tsui H.-C.T."/>
            <person name="Winkler M.E."/>
        </authorList>
    </citation>
    <scope>NUCLEOTIDE SEQUENCE</scope>
</reference>
<evidence type="ECO:0000313" key="1">
    <source>
        <dbReference type="EMBL" id="SVC19273.1"/>
    </source>
</evidence>
<organism evidence="1">
    <name type="scientific">marine metagenome</name>
    <dbReference type="NCBI Taxonomy" id="408172"/>
    <lineage>
        <taxon>unclassified sequences</taxon>
        <taxon>metagenomes</taxon>
        <taxon>ecological metagenomes</taxon>
    </lineage>
</organism>
<dbReference type="EMBL" id="UINC01078312">
    <property type="protein sequence ID" value="SVC19273.1"/>
    <property type="molecule type" value="Genomic_DNA"/>
</dbReference>
<name>A0A382K6X6_9ZZZZ</name>
<accession>A0A382K6X6</accession>